<keyword evidence="2" id="KW-1185">Reference proteome</keyword>
<sequence>MNIQSIICWQCHKKVDKEGNTQFFNDQYKHRVNIDNTRFYQFTCPEGHLNFAIQGNNKFEILYELGIEAYNDEFFREAVTNFASAVERFHEYCIMLFLAPKSLEEFNIAVSNQKVIAKYSERQYGAFFMLFLKLLNFAPPVLDEKFLKKHMLKLSVDNPINFRNNIIHQGYIPTKEECISYAKITSFYINEILEQIYTWNADIIKNTNKFFIDSLKSEIKKEKNINGDVLIMKTRSFVGASNFYENSKKEIDFNEHLYLMNLISKRSRDLPFTLKK</sequence>
<reference evidence="2" key="1">
    <citation type="submission" date="2019-03" db="EMBL/GenBank/DDBJ databases">
        <title>Flavobacterium sp.</title>
        <authorList>
            <person name="Kim H."/>
        </authorList>
    </citation>
    <scope>NUCLEOTIDE SEQUENCE [LARGE SCALE GENOMIC DNA]</scope>
    <source>
        <strain evidence="2">GS13</strain>
    </source>
</reference>
<protein>
    <submittedName>
        <fullName evidence="1">Uncharacterized protein</fullName>
    </submittedName>
</protein>
<accession>A0A4P6Y5A5</accession>
<evidence type="ECO:0000313" key="1">
    <source>
        <dbReference type="EMBL" id="QBN17261.1"/>
    </source>
</evidence>
<proteinExistence type="predicted"/>
<dbReference type="RefSeq" id="WP_133274793.1">
    <property type="nucleotide sequence ID" value="NZ_CP037933.1"/>
</dbReference>
<dbReference type="KEGG" id="fnk:E1750_00050"/>
<name>A0A4P6Y5A5_9FLAO</name>
<evidence type="ECO:0000313" key="2">
    <source>
        <dbReference type="Proteomes" id="UP000291124"/>
    </source>
</evidence>
<dbReference type="AlphaFoldDB" id="A0A4P6Y5A5"/>
<dbReference type="OrthoDB" id="9110500at2"/>
<gene>
    <name evidence="1" type="ORF">E1750_00050</name>
</gene>
<dbReference type="Proteomes" id="UP000291124">
    <property type="component" value="Chromosome"/>
</dbReference>
<organism evidence="1 2">
    <name type="scientific">Flavobacterium nackdongense</name>
    <dbReference type="NCBI Taxonomy" id="2547394"/>
    <lineage>
        <taxon>Bacteria</taxon>
        <taxon>Pseudomonadati</taxon>
        <taxon>Bacteroidota</taxon>
        <taxon>Flavobacteriia</taxon>
        <taxon>Flavobacteriales</taxon>
        <taxon>Flavobacteriaceae</taxon>
        <taxon>Flavobacterium</taxon>
    </lineage>
</organism>
<dbReference type="EMBL" id="CP037933">
    <property type="protein sequence ID" value="QBN17261.1"/>
    <property type="molecule type" value="Genomic_DNA"/>
</dbReference>